<evidence type="ECO:0000313" key="6">
    <source>
        <dbReference type="Proteomes" id="UP000184016"/>
    </source>
</evidence>
<dbReference type="Pfam" id="PF14104">
    <property type="entry name" value="DUF4277"/>
    <property type="match status" value="1"/>
</dbReference>
<dbReference type="GO" id="GO:0006313">
    <property type="term" value="P:DNA transposition"/>
    <property type="evidence" value="ECO:0007669"/>
    <property type="project" value="InterPro"/>
</dbReference>
<keyword evidence="2" id="KW-0812">Transmembrane</keyword>
<gene>
    <name evidence="5" type="ORF">SAMN05443507_11661</name>
</gene>
<keyword evidence="6" id="KW-1185">Reference proteome</keyword>
<keyword evidence="2" id="KW-1133">Transmembrane helix</keyword>
<dbReference type="EMBL" id="FRAF01000016">
    <property type="protein sequence ID" value="SHK55699.1"/>
    <property type="molecule type" value="Genomic_DNA"/>
</dbReference>
<organism evidence="5 6">
    <name type="scientific">Alicyclobacillus tolerans</name>
    <dbReference type="NCBI Taxonomy" id="90970"/>
    <lineage>
        <taxon>Bacteria</taxon>
        <taxon>Bacillati</taxon>
        <taxon>Bacillota</taxon>
        <taxon>Bacilli</taxon>
        <taxon>Bacillales</taxon>
        <taxon>Alicyclobacillaceae</taxon>
        <taxon>Alicyclobacillus</taxon>
    </lineage>
</organism>
<proteinExistence type="predicted"/>
<sequence length="462" mass="53024">MLDFEDIRQFHLGAAPMWSRLIDRLGWTKCIDEHVQRDQCKLSVGTRIKALLVNIGTDRKALYEVEKFYGKQDMEVVLGPGIAADDLNDDALARSLDILFESDAQALYTKIALSTVQSLNVLHQFDDFIPVHADTTSVSVFGDYPDHRNFEIVRGYSKDHRPDLKQIIFGTATLKGLPIYGKVDRGNMDDHTWNHNTIAQMAGLVSQEVHGQVIYIADAAAVTESNLDSFHETNTHFISRLPATFSECEKLKRAAWDKEDASAAAEAFVRTHKRVMHRLQTSLEPVETREKRSRRGRPRKDEAVPDVVTQYRVAIEILPPIDETLEAWRQREATFVLMTDIRDEQRLPDEAVLRLYKEQGEVEGRFRHLKSPYHVGPIFLHRPERVHAFGYVMLLSLLLYSVFEYIIREKMAKETEPLILSGGRKSFRPTGNSLLDMFDDIFTAHVMVNGEWHRLKTKPRDL</sequence>
<dbReference type="InterPro" id="IPR012337">
    <property type="entry name" value="RNaseH-like_sf"/>
</dbReference>
<evidence type="ECO:0000313" key="5">
    <source>
        <dbReference type="EMBL" id="SHK55699.1"/>
    </source>
</evidence>
<dbReference type="SUPFAM" id="SSF53098">
    <property type="entry name" value="Ribonuclease H-like"/>
    <property type="match status" value="1"/>
</dbReference>
<dbReference type="NCBIfam" id="NF033559">
    <property type="entry name" value="transpos_IS1634"/>
    <property type="match status" value="1"/>
</dbReference>
<dbReference type="GO" id="GO:0004803">
    <property type="term" value="F:transposase activity"/>
    <property type="evidence" value="ECO:0007669"/>
    <property type="project" value="InterPro"/>
</dbReference>
<evidence type="ECO:0000256" key="2">
    <source>
        <dbReference type="SAM" id="Phobius"/>
    </source>
</evidence>
<name>A0A1M6TFP7_9BACL</name>
<accession>A0A1M6TFP7</accession>
<dbReference type="InterPro" id="IPR002559">
    <property type="entry name" value="Transposase_11"/>
</dbReference>
<dbReference type="Proteomes" id="UP000184016">
    <property type="component" value="Unassembled WGS sequence"/>
</dbReference>
<reference evidence="6" key="1">
    <citation type="submission" date="2016-11" db="EMBL/GenBank/DDBJ databases">
        <authorList>
            <person name="Varghese N."/>
            <person name="Submissions S."/>
        </authorList>
    </citation>
    <scope>NUCLEOTIDE SEQUENCE [LARGE SCALE GENOMIC DNA]</scope>
    <source>
        <strain evidence="6">USBA-503</strain>
    </source>
</reference>
<keyword evidence="2" id="KW-0472">Membrane</keyword>
<dbReference type="InterPro" id="IPR025457">
    <property type="entry name" value="DUF4277"/>
</dbReference>
<dbReference type="PANTHER" id="PTHR34614:SF2">
    <property type="entry name" value="TRANSPOSASE IS4-LIKE DOMAIN-CONTAINING PROTEIN"/>
    <property type="match status" value="1"/>
</dbReference>
<evidence type="ECO:0000256" key="1">
    <source>
        <dbReference type="SAM" id="MobiDB-lite"/>
    </source>
</evidence>
<feature type="domain" description="Transposase IS4-like" evidence="3">
    <location>
        <begin position="154"/>
        <end position="399"/>
    </location>
</feature>
<feature type="domain" description="DUF4277" evidence="4">
    <location>
        <begin position="18"/>
        <end position="113"/>
    </location>
</feature>
<feature type="region of interest" description="Disordered" evidence="1">
    <location>
        <begin position="282"/>
        <end position="301"/>
    </location>
</feature>
<dbReference type="PANTHER" id="PTHR34614">
    <property type="match status" value="1"/>
</dbReference>
<protein>
    <submittedName>
        <fullName evidence="5">Transposase</fullName>
    </submittedName>
</protein>
<feature type="transmembrane region" description="Helical" evidence="2">
    <location>
        <begin position="388"/>
        <end position="407"/>
    </location>
</feature>
<dbReference type="AlphaFoldDB" id="A0A1M6TFP7"/>
<dbReference type="STRING" id="1830138.SAMN05443507_11661"/>
<dbReference type="GO" id="GO:0003677">
    <property type="term" value="F:DNA binding"/>
    <property type="evidence" value="ECO:0007669"/>
    <property type="project" value="InterPro"/>
</dbReference>
<evidence type="ECO:0000259" key="4">
    <source>
        <dbReference type="Pfam" id="PF14104"/>
    </source>
</evidence>
<dbReference type="InterPro" id="IPR047654">
    <property type="entry name" value="IS1634_transpos"/>
</dbReference>
<dbReference type="Pfam" id="PF01609">
    <property type="entry name" value="DDE_Tnp_1"/>
    <property type="match status" value="1"/>
</dbReference>
<evidence type="ECO:0000259" key="3">
    <source>
        <dbReference type="Pfam" id="PF01609"/>
    </source>
</evidence>